<proteinExistence type="predicted"/>
<comment type="caution">
    <text evidence="2">The sequence shown here is derived from an EMBL/GenBank/DDBJ whole genome shotgun (WGS) entry which is preliminary data.</text>
</comment>
<protein>
    <submittedName>
        <fullName evidence="2">Uncharacterized protein</fullName>
    </submittedName>
</protein>
<dbReference type="AlphaFoldDB" id="A0A2D0K7Y3"/>
<sequence length="78" mass="9281">MRKSVDEKGFLFLDWNDFFEFFRRTVSLLSSSVMIVFLSSFMLFFIQDKLGNDSIPYYIIIILIGFIYPVVFLLFCLI</sequence>
<evidence type="ECO:0000313" key="2">
    <source>
        <dbReference type="EMBL" id="PHM59492.1"/>
    </source>
</evidence>
<keyword evidence="1" id="KW-1133">Transmembrane helix</keyword>
<name>A0A2D0K7Y3_9GAMM</name>
<accession>A0A2D0K7Y3</accession>
<keyword evidence="3" id="KW-1185">Reference proteome</keyword>
<dbReference type="EMBL" id="NJAK01000003">
    <property type="protein sequence ID" value="PHM59492.1"/>
    <property type="molecule type" value="Genomic_DNA"/>
</dbReference>
<keyword evidence="1" id="KW-0472">Membrane</keyword>
<feature type="transmembrane region" description="Helical" evidence="1">
    <location>
        <begin position="57"/>
        <end position="77"/>
    </location>
</feature>
<keyword evidence="1" id="KW-0812">Transmembrane</keyword>
<evidence type="ECO:0000256" key="1">
    <source>
        <dbReference type="SAM" id="Phobius"/>
    </source>
</evidence>
<feature type="transmembrane region" description="Helical" evidence="1">
    <location>
        <begin position="21"/>
        <end position="45"/>
    </location>
</feature>
<dbReference type="Proteomes" id="UP000222168">
    <property type="component" value="Unassembled WGS sequence"/>
</dbReference>
<evidence type="ECO:0000313" key="3">
    <source>
        <dbReference type="Proteomes" id="UP000222168"/>
    </source>
</evidence>
<organism evidence="2 3">
    <name type="scientific">Xenorhabdus ishibashii</name>
    <dbReference type="NCBI Taxonomy" id="1034471"/>
    <lineage>
        <taxon>Bacteria</taxon>
        <taxon>Pseudomonadati</taxon>
        <taxon>Pseudomonadota</taxon>
        <taxon>Gammaproteobacteria</taxon>
        <taxon>Enterobacterales</taxon>
        <taxon>Morganellaceae</taxon>
        <taxon>Xenorhabdus</taxon>
    </lineage>
</organism>
<dbReference type="RefSeq" id="WP_099119156.1">
    <property type="nucleotide sequence ID" value="NZ_NJAK01000003.1"/>
</dbReference>
<reference evidence="2 3" key="1">
    <citation type="journal article" date="2017" name="Nat. Microbiol.">
        <title>Natural product diversity associated with the nematode symbionts Photorhabdus and Xenorhabdus.</title>
        <authorList>
            <person name="Tobias N.J."/>
            <person name="Wolff H."/>
            <person name="Djahanschiri B."/>
            <person name="Grundmann F."/>
            <person name="Kronenwerth M."/>
            <person name="Shi Y.M."/>
            <person name="Simonyi S."/>
            <person name="Grun P."/>
            <person name="Shapiro-Ilan D."/>
            <person name="Pidot S.J."/>
            <person name="Stinear T.P."/>
            <person name="Ebersberger I."/>
            <person name="Bode H.B."/>
        </authorList>
    </citation>
    <scope>NUCLEOTIDE SEQUENCE [LARGE SCALE GENOMIC DNA]</scope>
    <source>
        <strain evidence="2 3">DSM 22670</strain>
    </source>
</reference>
<gene>
    <name evidence="2" type="ORF">Xish_03610</name>
</gene>